<organism evidence="1 2">
    <name type="scientific">Lacrimispora celerecrescens</name>
    <dbReference type="NCBI Taxonomy" id="29354"/>
    <lineage>
        <taxon>Bacteria</taxon>
        <taxon>Bacillati</taxon>
        <taxon>Bacillota</taxon>
        <taxon>Clostridia</taxon>
        <taxon>Lachnospirales</taxon>
        <taxon>Lachnospiraceae</taxon>
        <taxon>Lacrimispora</taxon>
    </lineage>
</organism>
<proteinExistence type="predicted"/>
<dbReference type="AlphaFoldDB" id="A0A084JNZ9"/>
<accession>A0A084JNZ9</accession>
<name>A0A084JNZ9_9FIRM</name>
<dbReference type="OrthoDB" id="9801766at2"/>
<dbReference type="EMBL" id="JPME01000010">
    <property type="protein sequence ID" value="KEZ90683.1"/>
    <property type="molecule type" value="Genomic_DNA"/>
</dbReference>
<dbReference type="STRING" id="29354.IO98_08025"/>
<dbReference type="InterPro" id="IPR001707">
    <property type="entry name" value="Cmp_AcTrfase"/>
</dbReference>
<keyword evidence="2" id="KW-1185">Reference proteome</keyword>
<comment type="caution">
    <text evidence="1">The sequence shown here is derived from an EMBL/GenBank/DDBJ whole genome shotgun (WGS) entry which is preliminary data.</text>
</comment>
<reference evidence="1 2" key="1">
    <citation type="submission" date="2014-07" db="EMBL/GenBank/DDBJ databases">
        <title>Draft genome of Clostridium celerecrescens 152B isolated from sediments associated with methane hydrate from Krishna Godavari basin.</title>
        <authorList>
            <person name="Honkalas V.S."/>
            <person name="Dabir A.P."/>
            <person name="Arora P."/>
            <person name="Dhakephalkar P.K."/>
        </authorList>
    </citation>
    <scope>NUCLEOTIDE SEQUENCE [LARGE SCALE GENOMIC DNA]</scope>
    <source>
        <strain evidence="1 2">152B</strain>
    </source>
</reference>
<dbReference type="GO" id="GO:0008811">
    <property type="term" value="F:chloramphenicol O-acetyltransferase activity"/>
    <property type="evidence" value="ECO:0007669"/>
    <property type="project" value="InterPro"/>
</dbReference>
<protein>
    <submittedName>
        <fullName evidence="1">Chloramphenicol acetyltransferase</fullName>
    </submittedName>
</protein>
<gene>
    <name evidence="1" type="ORF">IO98_08025</name>
</gene>
<dbReference type="SMART" id="SM01059">
    <property type="entry name" value="CAT"/>
    <property type="match status" value="1"/>
</dbReference>
<dbReference type="SUPFAM" id="SSF52777">
    <property type="entry name" value="CoA-dependent acyltransferases"/>
    <property type="match status" value="1"/>
</dbReference>
<dbReference type="Proteomes" id="UP000028525">
    <property type="component" value="Unassembled WGS sequence"/>
</dbReference>
<dbReference type="Pfam" id="PF00302">
    <property type="entry name" value="CAT"/>
    <property type="match status" value="1"/>
</dbReference>
<dbReference type="InterPro" id="IPR023213">
    <property type="entry name" value="CAT-like_dom_sf"/>
</dbReference>
<dbReference type="RefSeq" id="WP_038279895.1">
    <property type="nucleotide sequence ID" value="NZ_JPME01000010.1"/>
</dbReference>
<dbReference type="PANTHER" id="PTHR38474">
    <property type="entry name" value="SLR0299 PROTEIN"/>
    <property type="match status" value="1"/>
</dbReference>
<dbReference type="PANTHER" id="PTHR38474:SF1">
    <property type="entry name" value="SLR0299 PROTEIN"/>
    <property type="match status" value="1"/>
</dbReference>
<keyword evidence="1" id="KW-0808">Transferase</keyword>
<sequence length="212" mass="24684">MSYHYLDMEHYLRKDQFNLFRNFAYPYVGMTVNLDITSFMNCIKEKGLPFYLTFLYATAQTANSIPEFRRRIHGDGIIEYDHCIPSYTLALEGENYCYCTADDRLPFDAFLKDGKQRQEKSKQSQSLADGEDQDQLFFFSSIPWVSYTSIIQPVPIPADSNPRITWGKYFKSEGSLKIPVSILANHALMDGFHISKFFLELQSRCDNLDWLL</sequence>
<evidence type="ECO:0000313" key="2">
    <source>
        <dbReference type="Proteomes" id="UP000028525"/>
    </source>
</evidence>
<evidence type="ECO:0000313" key="1">
    <source>
        <dbReference type="EMBL" id="KEZ90683.1"/>
    </source>
</evidence>
<dbReference type="Gene3D" id="3.30.559.10">
    <property type="entry name" value="Chloramphenicol acetyltransferase-like domain"/>
    <property type="match status" value="1"/>
</dbReference>